<sequence>MKVTDINKFKGDLKTAVQEWGENRIDELFPNSPSKKVFLKRGFTNWLSKKDGNLNKMIDNSLFFITDENGVVDTDSAIDMILGMFKEMDVQEYNFGMIPITVGKGEIVAELPHNPLLDMVAGNLGKVRVTSEDLLELKELFNA</sequence>
<name>A0A8S5NTL8_9CAUD</name>
<protein>
    <submittedName>
        <fullName evidence="1">Uncharacterized protein</fullName>
    </submittedName>
</protein>
<organism evidence="1">
    <name type="scientific">Podoviridae sp. ctrTt13</name>
    <dbReference type="NCBI Taxonomy" id="2825279"/>
    <lineage>
        <taxon>Viruses</taxon>
        <taxon>Duplodnaviria</taxon>
        <taxon>Heunggongvirae</taxon>
        <taxon>Uroviricota</taxon>
        <taxon>Caudoviricetes</taxon>
    </lineage>
</organism>
<proteinExistence type="predicted"/>
<reference evidence="1" key="1">
    <citation type="journal article" date="2021" name="Proc. Natl. Acad. Sci. U.S.A.">
        <title>A Catalog of Tens of Thousands of Viruses from Human Metagenomes Reveals Hidden Associations with Chronic Diseases.</title>
        <authorList>
            <person name="Tisza M.J."/>
            <person name="Buck C.B."/>
        </authorList>
    </citation>
    <scope>NUCLEOTIDE SEQUENCE</scope>
    <source>
        <strain evidence="1">CtrTt13</strain>
    </source>
</reference>
<dbReference type="EMBL" id="BK015247">
    <property type="protein sequence ID" value="DAD97724.1"/>
    <property type="molecule type" value="Genomic_DNA"/>
</dbReference>
<evidence type="ECO:0000313" key="1">
    <source>
        <dbReference type="EMBL" id="DAD97724.1"/>
    </source>
</evidence>
<accession>A0A8S5NTL8</accession>